<evidence type="ECO:0000259" key="9">
    <source>
        <dbReference type="PROSITE" id="PS50030"/>
    </source>
</evidence>
<dbReference type="Proteomes" id="UP000191144">
    <property type="component" value="Chromosome G"/>
</dbReference>
<evidence type="ECO:0000256" key="8">
    <source>
        <dbReference type="SAM" id="MobiDB-lite"/>
    </source>
</evidence>
<evidence type="ECO:0000256" key="3">
    <source>
        <dbReference type="ARBA" id="ARBA00021491"/>
    </source>
</evidence>
<sequence length="409" mass="44813">MRITINNEVTDDFLTLDVSADMELKDLTALLQLDCGFDSEIHEIWFANRVLDPKGSNSLEQTGLVNDELVAIKTKKRASGLVSGGENSAQYAMIEHFRQQVAQNPVVRSQLASTNPEFASIVDDPVAFRERAGPNILQSLNPQGSPQNPFGIPQQEYNQLMQNPDYPANQERINELISQQEIDEQMRNALEFTPEVFTPVHMLYINLEINGTPVKAFVDSGAQTTIISTRLAQKTGLFRLIDKRFHGEAHGVGVQKILGKIHVAQVKIETQFIPCSFTVIDTHVDMLLGLDMLKRHQSCIDLKDNVLRIAGAETRFLSEAELPKDFDAKTLSATAAGETSVQTPVQGSGSAAAPPKVNSAPAAAAAPQRQYPESSVKQLMDLGFSRAEVLQALHQANGNAEIAAALLFQ</sequence>
<evidence type="ECO:0000256" key="1">
    <source>
        <dbReference type="ARBA" id="ARBA00004496"/>
    </source>
</evidence>
<dbReference type="SUPFAM" id="SSF50630">
    <property type="entry name" value="Acid proteases"/>
    <property type="match status" value="1"/>
</dbReference>
<accession>A0A1G4KBE7</accession>
<dbReference type="InterPro" id="IPR009060">
    <property type="entry name" value="UBA-like_sf"/>
</dbReference>
<name>A0A1G4KBE7_9SACH</name>
<dbReference type="InterPro" id="IPR019103">
    <property type="entry name" value="Peptidase_aspartic_DDI1-type"/>
</dbReference>
<keyword evidence="6" id="KW-0064">Aspartyl protease</keyword>
<dbReference type="OrthoDB" id="1047367at2759"/>
<dbReference type="GO" id="GO:0006508">
    <property type="term" value="P:proteolysis"/>
    <property type="evidence" value="ECO:0007669"/>
    <property type="project" value="UniProtKB-KW"/>
</dbReference>
<dbReference type="Pfam" id="PF00627">
    <property type="entry name" value="UBA"/>
    <property type="match status" value="1"/>
</dbReference>
<dbReference type="PANTHER" id="PTHR15397:SF3">
    <property type="entry name" value="DNA DAMAGE INDUCIBLE 1 HOMOLOG 2"/>
    <property type="match status" value="1"/>
</dbReference>
<feature type="compositionally biased region" description="Polar residues" evidence="8">
    <location>
        <begin position="337"/>
        <end position="349"/>
    </location>
</feature>
<dbReference type="SMART" id="SM00165">
    <property type="entry name" value="UBA"/>
    <property type="match status" value="1"/>
</dbReference>
<dbReference type="CDD" id="cd05479">
    <property type="entry name" value="RP_DDI"/>
    <property type="match status" value="1"/>
</dbReference>
<proteinExistence type="inferred from homology"/>
<evidence type="ECO:0000313" key="11">
    <source>
        <dbReference type="Proteomes" id="UP000191144"/>
    </source>
</evidence>
<dbReference type="PROSITE" id="PS50030">
    <property type="entry name" value="UBA"/>
    <property type="match status" value="1"/>
</dbReference>
<reference evidence="11" key="1">
    <citation type="submission" date="2016-03" db="EMBL/GenBank/DDBJ databases">
        <authorList>
            <person name="Devillers Hugo."/>
        </authorList>
    </citation>
    <scope>NUCLEOTIDE SEQUENCE [LARGE SCALE GENOMIC DNA]</scope>
</reference>
<dbReference type="Pfam" id="PF09668">
    <property type="entry name" value="Asp_protease"/>
    <property type="match status" value="1"/>
</dbReference>
<dbReference type="AlphaFoldDB" id="A0A1G4KBE7"/>
<feature type="region of interest" description="Disordered" evidence="8">
    <location>
        <begin position="337"/>
        <end position="370"/>
    </location>
</feature>
<dbReference type="FunFam" id="2.40.70.10:FF:000072">
    <property type="entry name" value="DNA damage-inducible protein"/>
    <property type="match status" value="1"/>
</dbReference>
<keyword evidence="11" id="KW-1185">Reference proteome</keyword>
<dbReference type="Gene3D" id="3.10.20.90">
    <property type="entry name" value="Phosphatidylinositol 3-kinase Catalytic Subunit, Chain A, domain 1"/>
    <property type="match status" value="1"/>
</dbReference>
<dbReference type="InterPro" id="IPR021109">
    <property type="entry name" value="Peptidase_aspartic_dom_sf"/>
</dbReference>
<comment type="subcellular location">
    <subcellularLocation>
        <location evidence="1">Cytoplasm</location>
    </subcellularLocation>
</comment>
<dbReference type="InterPro" id="IPR033882">
    <property type="entry name" value="DDI1_N"/>
</dbReference>
<dbReference type="PANTHER" id="PTHR15397">
    <property type="entry name" value="SODIUM-GLUCOSE COTRANSPORTER REGULATORY PROTEIN -RELATED"/>
    <property type="match status" value="1"/>
</dbReference>
<dbReference type="Gene3D" id="1.10.8.10">
    <property type="entry name" value="DNA helicase RuvA subunit, C-terminal domain"/>
    <property type="match status" value="1"/>
</dbReference>
<dbReference type="EMBL" id="LT598484">
    <property type="protein sequence ID" value="SCV01622.1"/>
    <property type="molecule type" value="Genomic_DNA"/>
</dbReference>
<feature type="compositionally biased region" description="Low complexity" evidence="8">
    <location>
        <begin position="351"/>
        <end position="367"/>
    </location>
</feature>
<keyword evidence="5" id="KW-0645">Protease</keyword>
<dbReference type="InterPro" id="IPR015940">
    <property type="entry name" value="UBA"/>
</dbReference>
<dbReference type="SUPFAM" id="SSF46934">
    <property type="entry name" value="UBA-like"/>
    <property type="match status" value="1"/>
</dbReference>
<dbReference type="CDD" id="cd01796">
    <property type="entry name" value="Ubl_Ddi1_like"/>
    <property type="match status" value="1"/>
</dbReference>
<evidence type="ECO:0000256" key="6">
    <source>
        <dbReference type="ARBA" id="ARBA00022750"/>
    </source>
</evidence>
<evidence type="ECO:0000256" key="4">
    <source>
        <dbReference type="ARBA" id="ARBA00022490"/>
    </source>
</evidence>
<keyword evidence="4" id="KW-0963">Cytoplasm</keyword>
<gene>
    <name evidence="10" type="ORF">LAME_0G17436G</name>
</gene>
<feature type="domain" description="UBA" evidence="9">
    <location>
        <begin position="370"/>
        <end position="409"/>
    </location>
</feature>
<evidence type="ECO:0000256" key="2">
    <source>
        <dbReference type="ARBA" id="ARBA00009136"/>
    </source>
</evidence>
<organism evidence="10 11">
    <name type="scientific">Lachancea meyersii CBS 8951</name>
    <dbReference type="NCBI Taxonomy" id="1266667"/>
    <lineage>
        <taxon>Eukaryota</taxon>
        <taxon>Fungi</taxon>
        <taxon>Dikarya</taxon>
        <taxon>Ascomycota</taxon>
        <taxon>Saccharomycotina</taxon>
        <taxon>Saccharomycetes</taxon>
        <taxon>Saccharomycetales</taxon>
        <taxon>Saccharomycetaceae</taxon>
        <taxon>Lachancea</taxon>
    </lineage>
</organism>
<dbReference type="CDD" id="cd14309">
    <property type="entry name" value="UBA_scDdi1_like"/>
    <property type="match status" value="1"/>
</dbReference>
<dbReference type="Gene3D" id="2.40.70.10">
    <property type="entry name" value="Acid Proteases"/>
    <property type="match status" value="1"/>
</dbReference>
<dbReference type="GO" id="GO:0005737">
    <property type="term" value="C:cytoplasm"/>
    <property type="evidence" value="ECO:0007669"/>
    <property type="project" value="UniProtKB-SubCell"/>
</dbReference>
<comment type="similarity">
    <text evidence="2">Belongs to the DDI1 family.</text>
</comment>
<evidence type="ECO:0000256" key="5">
    <source>
        <dbReference type="ARBA" id="ARBA00022670"/>
    </source>
</evidence>
<evidence type="ECO:0000256" key="7">
    <source>
        <dbReference type="ARBA" id="ARBA00022801"/>
    </source>
</evidence>
<keyword evidence="7" id="KW-0378">Hydrolase</keyword>
<protein>
    <recommendedName>
        <fullName evidence="3">DNA damage-inducible protein 1</fullName>
    </recommendedName>
</protein>
<evidence type="ECO:0000313" key="10">
    <source>
        <dbReference type="EMBL" id="SCV01622.1"/>
    </source>
</evidence>
<dbReference type="GO" id="GO:0004190">
    <property type="term" value="F:aspartic-type endopeptidase activity"/>
    <property type="evidence" value="ECO:0007669"/>
    <property type="project" value="UniProtKB-KW"/>
</dbReference>